<dbReference type="SMART" id="SM00028">
    <property type="entry name" value="TPR"/>
    <property type="match status" value="3"/>
</dbReference>
<dbReference type="Pfam" id="PF13432">
    <property type="entry name" value="TPR_16"/>
    <property type="match status" value="1"/>
</dbReference>
<proteinExistence type="predicted"/>
<gene>
    <name evidence="1" type="ORF">DI623_01395</name>
</gene>
<dbReference type="AlphaFoldDB" id="A0A2W5ADA6"/>
<name>A0A2W5ADA6_9SPHN</name>
<comment type="caution">
    <text evidence="1">The sequence shown here is derived from an EMBL/GenBank/DDBJ whole genome shotgun (WGS) entry which is preliminary data.</text>
</comment>
<dbReference type="EMBL" id="QFNN01000002">
    <property type="protein sequence ID" value="PZO92143.1"/>
    <property type="molecule type" value="Genomic_DNA"/>
</dbReference>
<sequence length="258" mass="26470">MLPILLLLAAETPAATPPAAPRTAPPTNQQLLDMCLGSVAADPDKAIVEANNWHLRGGGALARQCLGVAYARKLQWAAAATAFEQGAREAEISRQAPAADLWMQTGNARLAGGNAPAARAAFDAAMARGELVGPSLGEASLDRARASVAMGDLKAARADLDLAIQRVPDDPLAWLLSATLARRQGDLARAQKDIGEASKRSPDDASVALEAGNIAILSNAPDAARAAWQGAIATQPGSPAAEAAAANLKQLDAEQPKS</sequence>
<dbReference type="Proteomes" id="UP000249066">
    <property type="component" value="Unassembled WGS sequence"/>
</dbReference>
<dbReference type="InterPro" id="IPR019734">
    <property type="entry name" value="TPR_rpt"/>
</dbReference>
<evidence type="ECO:0000313" key="2">
    <source>
        <dbReference type="Proteomes" id="UP000249066"/>
    </source>
</evidence>
<evidence type="ECO:0000313" key="1">
    <source>
        <dbReference type="EMBL" id="PZO92143.1"/>
    </source>
</evidence>
<dbReference type="Gene3D" id="1.25.40.10">
    <property type="entry name" value="Tetratricopeptide repeat domain"/>
    <property type="match status" value="1"/>
</dbReference>
<dbReference type="SUPFAM" id="SSF48452">
    <property type="entry name" value="TPR-like"/>
    <property type="match status" value="1"/>
</dbReference>
<accession>A0A2W5ADA6</accession>
<organism evidence="1 2">
    <name type="scientific">Sphingomonas sanxanigenens</name>
    <dbReference type="NCBI Taxonomy" id="397260"/>
    <lineage>
        <taxon>Bacteria</taxon>
        <taxon>Pseudomonadati</taxon>
        <taxon>Pseudomonadota</taxon>
        <taxon>Alphaproteobacteria</taxon>
        <taxon>Sphingomonadales</taxon>
        <taxon>Sphingomonadaceae</taxon>
        <taxon>Sphingomonas</taxon>
    </lineage>
</organism>
<protein>
    <submittedName>
        <fullName evidence="1">Uncharacterized protein</fullName>
    </submittedName>
</protein>
<reference evidence="1 2" key="1">
    <citation type="submission" date="2017-08" db="EMBL/GenBank/DDBJ databases">
        <title>Infants hospitalized years apart are colonized by the same room-sourced microbial strains.</title>
        <authorList>
            <person name="Brooks B."/>
            <person name="Olm M.R."/>
            <person name="Firek B.A."/>
            <person name="Baker R."/>
            <person name="Thomas B.C."/>
            <person name="Morowitz M.J."/>
            <person name="Banfield J.F."/>
        </authorList>
    </citation>
    <scope>NUCLEOTIDE SEQUENCE [LARGE SCALE GENOMIC DNA]</scope>
    <source>
        <strain evidence="1">S2_018_000_R2_101</strain>
    </source>
</reference>
<dbReference type="InterPro" id="IPR011990">
    <property type="entry name" value="TPR-like_helical_dom_sf"/>
</dbReference>